<dbReference type="RefSeq" id="WP_317072128.1">
    <property type="nucleotide sequence ID" value="NZ_JAWJAV010000003.1"/>
</dbReference>
<proteinExistence type="predicted"/>
<name>A0AAW8YHI3_PEDAC</name>
<evidence type="ECO:0000313" key="1">
    <source>
        <dbReference type="EMBL" id="MDV2621163.1"/>
    </source>
</evidence>
<dbReference type="Proteomes" id="UP001280897">
    <property type="component" value="Unassembled WGS sequence"/>
</dbReference>
<evidence type="ECO:0000313" key="2">
    <source>
        <dbReference type="Proteomes" id="UP001280897"/>
    </source>
</evidence>
<dbReference type="Pfam" id="PF10665">
    <property type="entry name" value="Minor_capsid_1"/>
    <property type="match status" value="1"/>
</dbReference>
<organism evidence="1 2">
    <name type="scientific">Pediococcus acidilactici</name>
    <dbReference type="NCBI Taxonomy" id="1254"/>
    <lineage>
        <taxon>Bacteria</taxon>
        <taxon>Bacillati</taxon>
        <taxon>Bacillota</taxon>
        <taxon>Bacilli</taxon>
        <taxon>Lactobacillales</taxon>
        <taxon>Lactobacillaceae</taxon>
        <taxon>Pediococcus</taxon>
        <taxon>Pediococcus acidilactici group</taxon>
    </lineage>
</organism>
<dbReference type="EMBL" id="JAWJAV010000003">
    <property type="protein sequence ID" value="MDV2621163.1"/>
    <property type="molecule type" value="Genomic_DNA"/>
</dbReference>
<dbReference type="AlphaFoldDB" id="A0AAW8YHI3"/>
<sequence length="116" mass="13236">MIPKIPKRMAMQTVTLKVPTGDADAWGKPEYEKVIIRNCVVQPQTIYSGTNNDRQIVANAIVFFYAGITTPLPVLKHDAVNNYKLIFEDVEYTVTNIVDNRHPYSNDVYSYELEVL</sequence>
<dbReference type="InterPro" id="IPR019612">
    <property type="entry name" value="Minor_capsid_put"/>
</dbReference>
<comment type="caution">
    <text evidence="1">The sequence shown here is derived from an EMBL/GenBank/DDBJ whole genome shotgun (WGS) entry which is preliminary data.</text>
</comment>
<reference evidence="1" key="1">
    <citation type="journal article" date="2023" name="PeerJ">
        <title>Selection and evaluation of lactic acid bacteria from chicken feces in Thailand as potential probiotics.</title>
        <authorList>
            <person name="Khurajog B."/>
            <person name="Disastra Y."/>
            <person name="Lawwyne L.D."/>
            <person name="Sirichokchatchawan W."/>
            <person name="Niyomtham W."/>
            <person name="Yindee J."/>
            <person name="Hampson D.J."/>
            <person name="Prapasarakul N."/>
        </authorList>
    </citation>
    <scope>NUCLEOTIDE SEQUENCE</scope>
    <source>
        <strain evidence="1">BF9</strain>
    </source>
</reference>
<reference evidence="1" key="2">
    <citation type="submission" date="2023-10" db="EMBL/GenBank/DDBJ databases">
        <authorList>
            <person name="Khurajog B."/>
        </authorList>
    </citation>
    <scope>NUCLEOTIDE SEQUENCE</scope>
    <source>
        <strain evidence="1">BF9</strain>
    </source>
</reference>
<gene>
    <name evidence="1" type="ORF">R0G89_05385</name>
</gene>
<protein>
    <submittedName>
        <fullName evidence="1">Minor capsid protein</fullName>
    </submittedName>
</protein>
<accession>A0AAW8YHI3</accession>